<dbReference type="RefSeq" id="WP_090029529.1">
    <property type="nucleotide sequence ID" value="NZ_FNEB01000008.1"/>
</dbReference>
<evidence type="ECO:0000256" key="2">
    <source>
        <dbReference type="ARBA" id="ARBA00022448"/>
    </source>
</evidence>
<dbReference type="OrthoDB" id="6160477at2"/>
<keyword evidence="3" id="KW-1003">Cell membrane</keyword>
<feature type="transmembrane region" description="Helical" evidence="9">
    <location>
        <begin position="50"/>
        <end position="68"/>
    </location>
</feature>
<dbReference type="EMBL" id="FNEB01000008">
    <property type="protein sequence ID" value="SDJ09549.1"/>
    <property type="molecule type" value="Genomic_DNA"/>
</dbReference>
<feature type="transmembrane region" description="Helical" evidence="9">
    <location>
        <begin position="139"/>
        <end position="160"/>
    </location>
</feature>
<evidence type="ECO:0000256" key="4">
    <source>
        <dbReference type="ARBA" id="ARBA00022519"/>
    </source>
</evidence>
<comment type="function">
    <text evidence="9">Part of the tripartite ATP-independent periplasmic (TRAP) transport system.</text>
</comment>
<feature type="domain" description="Tripartite ATP-independent periplasmic transporters DctQ component" evidence="10">
    <location>
        <begin position="29"/>
        <end position="154"/>
    </location>
</feature>
<evidence type="ECO:0000256" key="8">
    <source>
        <dbReference type="ARBA" id="ARBA00038436"/>
    </source>
</evidence>
<dbReference type="PANTHER" id="PTHR35011">
    <property type="entry name" value="2,3-DIKETO-L-GULONATE TRAP TRANSPORTER SMALL PERMEASE PROTEIN YIAM"/>
    <property type="match status" value="1"/>
</dbReference>
<evidence type="ECO:0000313" key="12">
    <source>
        <dbReference type="Proteomes" id="UP000199340"/>
    </source>
</evidence>
<comment type="subunit">
    <text evidence="9">The complex comprises the extracytoplasmic solute receptor protein and the two transmembrane proteins.</text>
</comment>
<name>A0A1G8QXU5_9RHOB</name>
<sequence length="182" mass="19806">MAQTILTTLRRLNRWVAIAIGIGLMLCAGFVLLDIGLRQVGASFGGTDEISGYVMAIATSWGMGYALMELGHVRIDILRTRVSQRGRALFDLFSMLVLSGTITLIAIRAWPVVERSLANSSRANTPLETPLALVQVPWFAGWVWFALIAWATFAAALMLVARGEFDKSEAAIGSFSEAETLQ</sequence>
<feature type="transmembrane region" description="Helical" evidence="9">
    <location>
        <begin position="89"/>
        <end position="110"/>
    </location>
</feature>
<evidence type="ECO:0000256" key="6">
    <source>
        <dbReference type="ARBA" id="ARBA00022989"/>
    </source>
</evidence>
<dbReference type="GO" id="GO:0005886">
    <property type="term" value="C:plasma membrane"/>
    <property type="evidence" value="ECO:0007669"/>
    <property type="project" value="UniProtKB-SubCell"/>
</dbReference>
<evidence type="ECO:0000259" key="10">
    <source>
        <dbReference type="Pfam" id="PF04290"/>
    </source>
</evidence>
<dbReference type="Pfam" id="PF04290">
    <property type="entry name" value="DctQ"/>
    <property type="match status" value="1"/>
</dbReference>
<evidence type="ECO:0000256" key="7">
    <source>
        <dbReference type="ARBA" id="ARBA00023136"/>
    </source>
</evidence>
<evidence type="ECO:0000256" key="3">
    <source>
        <dbReference type="ARBA" id="ARBA00022475"/>
    </source>
</evidence>
<keyword evidence="6 9" id="KW-1133">Transmembrane helix</keyword>
<keyword evidence="2 9" id="KW-0813">Transport</keyword>
<keyword evidence="4 9" id="KW-0997">Cell inner membrane</keyword>
<evidence type="ECO:0000256" key="5">
    <source>
        <dbReference type="ARBA" id="ARBA00022692"/>
    </source>
</evidence>
<keyword evidence="7 9" id="KW-0472">Membrane</keyword>
<dbReference type="AlphaFoldDB" id="A0A1G8QXU5"/>
<protein>
    <recommendedName>
        <fullName evidence="9">TRAP transporter small permease protein</fullName>
    </recommendedName>
</protein>
<evidence type="ECO:0000313" key="11">
    <source>
        <dbReference type="EMBL" id="SDJ09549.1"/>
    </source>
</evidence>
<organism evidence="11 12">
    <name type="scientific">Lutimaribacter saemankumensis</name>
    <dbReference type="NCBI Taxonomy" id="490829"/>
    <lineage>
        <taxon>Bacteria</taxon>
        <taxon>Pseudomonadati</taxon>
        <taxon>Pseudomonadota</taxon>
        <taxon>Alphaproteobacteria</taxon>
        <taxon>Rhodobacterales</taxon>
        <taxon>Roseobacteraceae</taxon>
        <taxon>Lutimaribacter</taxon>
    </lineage>
</organism>
<comment type="subcellular location">
    <subcellularLocation>
        <location evidence="1 9">Cell inner membrane</location>
        <topology evidence="1 9">Multi-pass membrane protein</topology>
    </subcellularLocation>
</comment>
<evidence type="ECO:0000256" key="9">
    <source>
        <dbReference type="RuleBase" id="RU369079"/>
    </source>
</evidence>
<evidence type="ECO:0000256" key="1">
    <source>
        <dbReference type="ARBA" id="ARBA00004429"/>
    </source>
</evidence>
<comment type="similarity">
    <text evidence="8 9">Belongs to the TRAP transporter small permease family.</text>
</comment>
<dbReference type="STRING" id="490829.SAMN05421850_108142"/>
<dbReference type="InterPro" id="IPR055348">
    <property type="entry name" value="DctQ"/>
</dbReference>
<dbReference type="GO" id="GO:0022857">
    <property type="term" value="F:transmembrane transporter activity"/>
    <property type="evidence" value="ECO:0007669"/>
    <property type="project" value="UniProtKB-UniRule"/>
</dbReference>
<reference evidence="11 12" key="1">
    <citation type="submission" date="2016-10" db="EMBL/GenBank/DDBJ databases">
        <authorList>
            <person name="de Groot N.N."/>
        </authorList>
    </citation>
    <scope>NUCLEOTIDE SEQUENCE [LARGE SCALE GENOMIC DNA]</scope>
    <source>
        <strain evidence="11 12">DSM 28010</strain>
    </source>
</reference>
<keyword evidence="12" id="KW-1185">Reference proteome</keyword>
<accession>A0A1G8QXU5</accession>
<dbReference type="InterPro" id="IPR007387">
    <property type="entry name" value="TRAP_DctQ"/>
</dbReference>
<proteinExistence type="inferred from homology"/>
<keyword evidence="5 9" id="KW-0812">Transmembrane</keyword>
<dbReference type="Proteomes" id="UP000199340">
    <property type="component" value="Unassembled WGS sequence"/>
</dbReference>
<gene>
    <name evidence="11" type="ORF">SAMN05421850_108142</name>
</gene>
<feature type="transmembrane region" description="Helical" evidence="9">
    <location>
        <begin position="12"/>
        <end position="35"/>
    </location>
</feature>